<protein>
    <submittedName>
        <fullName evidence="3">Response regulator</fullName>
    </submittedName>
</protein>
<accession>A0ABS8PUT1</accession>
<evidence type="ECO:0000259" key="2">
    <source>
        <dbReference type="PROSITE" id="PS50110"/>
    </source>
</evidence>
<proteinExistence type="predicted"/>
<keyword evidence="4" id="KW-1185">Reference proteome</keyword>
<sequence>MIQKILIAEDYETVNLSIQKTLEELHIPNPDYVYYCDDALLRIEKALQANASYDLLITDLHFEEDHRQQKISSGEALIAAARNIQPDLKILVFSATGKPSTIEALFQKEDIDGYVYKGRNDARELKLALEQIAANRRYFPQQFVQQQKQKNTYELDAFDITILTLMANGKRQHEISAYLKKNNIKPSGLSSIEKRLNTIKDALDCSTNEQLIAHCVKMRII</sequence>
<evidence type="ECO:0000313" key="3">
    <source>
        <dbReference type="EMBL" id="MCD2424828.1"/>
    </source>
</evidence>
<dbReference type="SUPFAM" id="SSF52172">
    <property type="entry name" value="CheY-like"/>
    <property type="match status" value="1"/>
</dbReference>
<dbReference type="RefSeq" id="WP_231007112.1">
    <property type="nucleotide sequence ID" value="NZ_JAJNEC010000005.1"/>
</dbReference>
<comment type="caution">
    <text evidence="3">The sequence shown here is derived from an EMBL/GenBank/DDBJ whole genome shotgun (WGS) entry which is preliminary data.</text>
</comment>
<feature type="modified residue" description="4-aspartylphosphate" evidence="1">
    <location>
        <position position="59"/>
    </location>
</feature>
<dbReference type="Gene3D" id="3.40.50.2300">
    <property type="match status" value="1"/>
</dbReference>
<dbReference type="PANTHER" id="PTHR45566:SF1">
    <property type="entry name" value="HTH-TYPE TRANSCRIPTIONAL REGULATOR YHJB-RELATED"/>
    <property type="match status" value="1"/>
</dbReference>
<evidence type="ECO:0000256" key="1">
    <source>
        <dbReference type="PROSITE-ProRule" id="PRU00169"/>
    </source>
</evidence>
<evidence type="ECO:0000313" key="4">
    <source>
        <dbReference type="Proteomes" id="UP001199816"/>
    </source>
</evidence>
<dbReference type="EMBL" id="JAJNEC010000005">
    <property type="protein sequence ID" value="MCD2424828.1"/>
    <property type="molecule type" value="Genomic_DNA"/>
</dbReference>
<dbReference type="SMART" id="SM00448">
    <property type="entry name" value="REC"/>
    <property type="match status" value="1"/>
</dbReference>
<feature type="domain" description="Response regulatory" evidence="2">
    <location>
        <begin position="4"/>
        <end position="132"/>
    </location>
</feature>
<name>A0ABS8PUT1_9BACT</name>
<dbReference type="InterPro" id="IPR001789">
    <property type="entry name" value="Sig_transdc_resp-reg_receiver"/>
</dbReference>
<dbReference type="InterPro" id="IPR011006">
    <property type="entry name" value="CheY-like_superfamily"/>
</dbReference>
<dbReference type="InterPro" id="IPR051015">
    <property type="entry name" value="EvgA-like"/>
</dbReference>
<dbReference type="PROSITE" id="PS50110">
    <property type="entry name" value="RESPONSE_REGULATORY"/>
    <property type="match status" value="1"/>
</dbReference>
<dbReference type="Proteomes" id="UP001199816">
    <property type="component" value="Unassembled WGS sequence"/>
</dbReference>
<organism evidence="3 4">
    <name type="scientific">Niabella pedocola</name>
    <dbReference type="NCBI Taxonomy" id="1752077"/>
    <lineage>
        <taxon>Bacteria</taxon>
        <taxon>Pseudomonadati</taxon>
        <taxon>Bacteroidota</taxon>
        <taxon>Chitinophagia</taxon>
        <taxon>Chitinophagales</taxon>
        <taxon>Chitinophagaceae</taxon>
        <taxon>Niabella</taxon>
    </lineage>
</organism>
<reference evidence="3 4" key="1">
    <citation type="submission" date="2021-11" db="EMBL/GenBank/DDBJ databases">
        <title>Genomic of Niabella pedocola.</title>
        <authorList>
            <person name="Wu T."/>
        </authorList>
    </citation>
    <scope>NUCLEOTIDE SEQUENCE [LARGE SCALE GENOMIC DNA]</scope>
    <source>
        <strain evidence="3 4">JCM 31011</strain>
    </source>
</reference>
<gene>
    <name evidence="3" type="ORF">LQ567_18745</name>
</gene>
<dbReference type="PANTHER" id="PTHR45566">
    <property type="entry name" value="HTH-TYPE TRANSCRIPTIONAL REGULATOR YHJB-RELATED"/>
    <property type="match status" value="1"/>
</dbReference>
<keyword evidence="1" id="KW-0597">Phosphoprotein</keyword>